<feature type="transmembrane region" description="Helical" evidence="6">
    <location>
        <begin position="320"/>
        <end position="343"/>
    </location>
</feature>
<keyword evidence="3 6" id="KW-0812">Transmembrane</keyword>
<dbReference type="AlphaFoldDB" id="A0AB34BZQ7"/>
<dbReference type="InterPro" id="IPR003856">
    <property type="entry name" value="LPS_length_determ_N"/>
</dbReference>
<dbReference type="Gene3D" id="3.30.1890.10">
    <property type="entry name" value="FepE-like"/>
    <property type="match status" value="1"/>
</dbReference>
<protein>
    <submittedName>
        <fullName evidence="8">Chain-length determining protein</fullName>
    </submittedName>
</protein>
<feature type="domain" description="Polysaccharide chain length determinant N-terminal" evidence="7">
    <location>
        <begin position="12"/>
        <end position="102"/>
    </location>
</feature>
<gene>
    <name evidence="8" type="ORF">F2A38_21640</name>
</gene>
<dbReference type="Proteomes" id="UP000323924">
    <property type="component" value="Unassembled WGS sequence"/>
</dbReference>
<dbReference type="EMBL" id="VWPC01000021">
    <property type="protein sequence ID" value="KAA5839457.1"/>
    <property type="molecule type" value="Genomic_DNA"/>
</dbReference>
<accession>A0AB34BZQ7</accession>
<evidence type="ECO:0000256" key="4">
    <source>
        <dbReference type="ARBA" id="ARBA00022989"/>
    </source>
</evidence>
<name>A0AB34BZQ7_9PSED</name>
<proteinExistence type="predicted"/>
<evidence type="ECO:0000256" key="6">
    <source>
        <dbReference type="SAM" id="Phobius"/>
    </source>
</evidence>
<organism evidence="8 9">
    <name type="scientific">Pseudomonas chlororaphis</name>
    <dbReference type="NCBI Taxonomy" id="587753"/>
    <lineage>
        <taxon>Bacteria</taxon>
        <taxon>Pseudomonadati</taxon>
        <taxon>Pseudomonadota</taxon>
        <taxon>Gammaproteobacteria</taxon>
        <taxon>Pseudomonadales</taxon>
        <taxon>Pseudomonadaceae</taxon>
        <taxon>Pseudomonas</taxon>
    </lineage>
</organism>
<evidence type="ECO:0000313" key="9">
    <source>
        <dbReference type="Proteomes" id="UP000323924"/>
    </source>
</evidence>
<dbReference type="SUPFAM" id="SSF160355">
    <property type="entry name" value="Bacterial polysaccharide co-polymerase-like"/>
    <property type="match status" value="1"/>
</dbReference>
<dbReference type="InterPro" id="IPR050445">
    <property type="entry name" value="Bact_polysacc_biosynth/exp"/>
</dbReference>
<comment type="subcellular location">
    <subcellularLocation>
        <location evidence="1">Cell membrane</location>
        <topology evidence="1">Multi-pass membrane protein</topology>
    </subcellularLocation>
</comment>
<feature type="transmembrane region" description="Helical" evidence="6">
    <location>
        <begin position="28"/>
        <end position="47"/>
    </location>
</feature>
<reference evidence="8 9" key="1">
    <citation type="submission" date="2019-09" db="EMBL/GenBank/DDBJ databases">
        <authorList>
            <person name="Vacheron J."/>
            <person name="Dubost A."/>
            <person name="Prigent-Combaret C."/>
            <person name="Muller D."/>
        </authorList>
    </citation>
    <scope>NUCLEOTIDE SEQUENCE [LARGE SCALE GENOMIC DNA]</scope>
    <source>
        <strain evidence="8 9">JV497</strain>
    </source>
</reference>
<sequence length="351" mass="39182">MQGDLMVSKKDEEVDLQELVRVLWDKKAWILIFTLLSVLFASVFAFLSKPEYEAKGYVVPPTQKDIENFNYGRTKDSQLTPYTIKDVYGVFISYFQAESLRQDFFNNVYLPSLSEEERQGAQDGLYSGFSKRLSITLPGKDFADRYSITVRSDSPAQSVEWVHQYVARASDLAKQELLANVRREAEVGARNVEQQIAALRDVSQKEREDSIVRLQEALQVAEALGLEKPLIITGNSAIEVAGNIAGQPAYMRGAKALKAEIENMELRKSDDPFIGRLRELQGKYDFYKGIEVKVGDVSVYRMDGGIARYDTPVKPVKSMILALGLLIGLVGSSGLVLVVYLIARGRSAVSS</sequence>
<dbReference type="RefSeq" id="WP_150052520.1">
    <property type="nucleotide sequence ID" value="NZ_VWPC01000021.1"/>
</dbReference>
<dbReference type="PANTHER" id="PTHR32309">
    <property type="entry name" value="TYROSINE-PROTEIN KINASE"/>
    <property type="match status" value="1"/>
</dbReference>
<keyword evidence="2" id="KW-1003">Cell membrane</keyword>
<dbReference type="Pfam" id="PF02706">
    <property type="entry name" value="Wzz"/>
    <property type="match status" value="1"/>
</dbReference>
<dbReference type="GO" id="GO:0005886">
    <property type="term" value="C:plasma membrane"/>
    <property type="evidence" value="ECO:0007669"/>
    <property type="project" value="UniProtKB-SubCell"/>
</dbReference>
<keyword evidence="5 6" id="KW-0472">Membrane</keyword>
<dbReference type="PANTHER" id="PTHR32309:SF13">
    <property type="entry name" value="FERRIC ENTEROBACTIN TRANSPORT PROTEIN FEPE"/>
    <property type="match status" value="1"/>
</dbReference>
<dbReference type="GO" id="GO:0004713">
    <property type="term" value="F:protein tyrosine kinase activity"/>
    <property type="evidence" value="ECO:0007669"/>
    <property type="project" value="TreeGrafter"/>
</dbReference>
<keyword evidence="4 6" id="KW-1133">Transmembrane helix</keyword>
<evidence type="ECO:0000256" key="5">
    <source>
        <dbReference type="ARBA" id="ARBA00023136"/>
    </source>
</evidence>
<comment type="caution">
    <text evidence="8">The sequence shown here is derived from an EMBL/GenBank/DDBJ whole genome shotgun (WGS) entry which is preliminary data.</text>
</comment>
<evidence type="ECO:0000259" key="7">
    <source>
        <dbReference type="Pfam" id="PF02706"/>
    </source>
</evidence>
<evidence type="ECO:0000256" key="3">
    <source>
        <dbReference type="ARBA" id="ARBA00022692"/>
    </source>
</evidence>
<evidence type="ECO:0000256" key="1">
    <source>
        <dbReference type="ARBA" id="ARBA00004651"/>
    </source>
</evidence>
<evidence type="ECO:0000313" key="8">
    <source>
        <dbReference type="EMBL" id="KAA5839457.1"/>
    </source>
</evidence>
<evidence type="ECO:0000256" key="2">
    <source>
        <dbReference type="ARBA" id="ARBA00022475"/>
    </source>
</evidence>